<dbReference type="STRING" id="62101.AB835_02345"/>
<feature type="transmembrane region" description="Helical" evidence="9">
    <location>
        <begin position="201"/>
        <end position="225"/>
    </location>
</feature>
<feature type="transmembrane region" description="Helical" evidence="9">
    <location>
        <begin position="323"/>
        <end position="342"/>
    </location>
</feature>
<reference evidence="11 12" key="1">
    <citation type="journal article" date="2016" name="Appl. Environ. Microbiol.">
        <title>Lack of Overt Genome Reduction in the Bryostatin-Producing Bryozoan Symbiont "Candidatus Endobugula sertula".</title>
        <authorList>
            <person name="Miller I.J."/>
            <person name="Vanee N."/>
            <person name="Fong S.S."/>
            <person name="Lim-Fong G.E."/>
            <person name="Kwan J.C."/>
        </authorList>
    </citation>
    <scope>NUCLEOTIDE SEQUENCE [LARGE SCALE GENOMIC DNA]</scope>
    <source>
        <strain evidence="11">AB1-4</strain>
    </source>
</reference>
<comment type="caution">
    <text evidence="11">The sequence shown here is derived from an EMBL/GenBank/DDBJ whole genome shotgun (WGS) entry which is preliminary data.</text>
</comment>
<evidence type="ECO:0000256" key="9">
    <source>
        <dbReference type="RuleBase" id="RU363032"/>
    </source>
</evidence>
<dbReference type="InterPro" id="IPR035906">
    <property type="entry name" value="MetI-like_sf"/>
</dbReference>
<feature type="transmembrane region" description="Helical" evidence="9">
    <location>
        <begin position="245"/>
        <end position="270"/>
    </location>
</feature>
<dbReference type="GO" id="GO:0015833">
    <property type="term" value="P:peptide transport"/>
    <property type="evidence" value="ECO:0007669"/>
    <property type="project" value="UniProtKB-KW"/>
</dbReference>
<evidence type="ECO:0000313" key="11">
    <source>
        <dbReference type="EMBL" id="ODS24756.1"/>
    </source>
</evidence>
<evidence type="ECO:0000256" key="4">
    <source>
        <dbReference type="ARBA" id="ARBA00022692"/>
    </source>
</evidence>
<evidence type="ECO:0000256" key="2">
    <source>
        <dbReference type="ARBA" id="ARBA00022448"/>
    </source>
</evidence>
<feature type="transmembrane region" description="Helical" evidence="9">
    <location>
        <begin position="282"/>
        <end position="303"/>
    </location>
</feature>
<sequence length="467" mass="52363">MQPVFLITDILLFLLVAIAVGYFCYARQHAHLVTPWKHLSKNSVAMGSAAILLAYLSIAVVDSIHFKLPSENYSKEDPHYQPEALSLLDVWLKPLRDKSEKSYSSPFASQLFTKESIEQKNGSTIWDYPSLRYGGVHLNEGQSKSADILIRSIPGVIKGLLLGALVLILLTLYHRKKSPQPLFYHMQQILKGQCSIQWRPFLFVSTGLFIISGIIIELSQVYHVFGTDKIGDSILYQSLKSIRTGILIGTLTTLVMLPFAIILGIAAGYFRGWIDDLIQYIYTTLNSIPSLLLIAAVMLMLQVHLNNNAEDYNSLLERADLRLLFLCMILSVTSWTGLCRYLRAESLKLREMDYIAAARTMGVSHISILSRHILPNVTHIVLITVILDFSGLVLAEAMLAYVQIGVDPTTESWGNMINSARLEMAREPAVWWSLTAAFTFMLILVLAANLFSDAVRDALDPRGQHYD</sequence>
<organism evidence="11 12">
    <name type="scientific">Candidatus Endobugula sertula</name>
    <name type="common">Bugula neritina bacterial symbiont</name>
    <dbReference type="NCBI Taxonomy" id="62101"/>
    <lineage>
        <taxon>Bacteria</taxon>
        <taxon>Pseudomonadati</taxon>
        <taxon>Pseudomonadota</taxon>
        <taxon>Gammaproteobacteria</taxon>
        <taxon>Cellvibrionales</taxon>
        <taxon>Cellvibrionaceae</taxon>
        <taxon>Candidatus Endobugula</taxon>
    </lineage>
</organism>
<evidence type="ECO:0000256" key="1">
    <source>
        <dbReference type="ARBA" id="ARBA00004651"/>
    </source>
</evidence>
<feature type="transmembrane region" description="Helical" evidence="9">
    <location>
        <begin position="6"/>
        <end position="25"/>
    </location>
</feature>
<accession>A0A1D2QT60</accession>
<comment type="subcellular location">
    <subcellularLocation>
        <location evidence="1 9">Cell membrane</location>
        <topology evidence="1 9">Multi-pass membrane protein</topology>
    </subcellularLocation>
</comment>
<dbReference type="PANTHER" id="PTHR43386:SF24">
    <property type="entry name" value="OLIGOPEPTIDE TRANSPORT SYSTEM PERMEASE PROTEIN AMID"/>
    <property type="match status" value="1"/>
</dbReference>
<dbReference type="PANTHER" id="PTHR43386">
    <property type="entry name" value="OLIGOPEPTIDE TRANSPORT SYSTEM PERMEASE PROTEIN APPC"/>
    <property type="match status" value="1"/>
</dbReference>
<feature type="transmembrane region" description="Helical" evidence="9">
    <location>
        <begin position="148"/>
        <end position="173"/>
    </location>
</feature>
<evidence type="ECO:0000256" key="8">
    <source>
        <dbReference type="ARBA" id="ARBA00023136"/>
    </source>
</evidence>
<dbReference type="SUPFAM" id="SSF161098">
    <property type="entry name" value="MetI-like"/>
    <property type="match status" value="1"/>
</dbReference>
<dbReference type="AlphaFoldDB" id="A0A1D2QT60"/>
<dbReference type="GO" id="GO:0055085">
    <property type="term" value="P:transmembrane transport"/>
    <property type="evidence" value="ECO:0007669"/>
    <property type="project" value="InterPro"/>
</dbReference>
<feature type="transmembrane region" description="Helical" evidence="9">
    <location>
        <begin position="380"/>
        <end position="402"/>
    </location>
</feature>
<dbReference type="PROSITE" id="PS50928">
    <property type="entry name" value="ABC_TM1"/>
    <property type="match status" value="1"/>
</dbReference>
<keyword evidence="7 9" id="KW-1133">Transmembrane helix</keyword>
<comment type="similarity">
    <text evidence="9">Belongs to the binding-protein-dependent transport system permease family.</text>
</comment>
<name>A0A1D2QT60_9GAMM</name>
<gene>
    <name evidence="11" type="ORF">AB835_02345</name>
</gene>
<dbReference type="Proteomes" id="UP000242502">
    <property type="component" value="Unassembled WGS sequence"/>
</dbReference>
<dbReference type="CDD" id="cd06261">
    <property type="entry name" value="TM_PBP2"/>
    <property type="match status" value="1"/>
</dbReference>
<feature type="transmembrane region" description="Helical" evidence="9">
    <location>
        <begin position="429"/>
        <end position="451"/>
    </location>
</feature>
<keyword evidence="8 9" id="KW-0472">Membrane</keyword>
<evidence type="ECO:0000256" key="5">
    <source>
        <dbReference type="ARBA" id="ARBA00022856"/>
    </source>
</evidence>
<dbReference type="EMBL" id="MDLC01000005">
    <property type="protein sequence ID" value="ODS24756.1"/>
    <property type="molecule type" value="Genomic_DNA"/>
</dbReference>
<dbReference type="GO" id="GO:0015031">
    <property type="term" value="P:protein transport"/>
    <property type="evidence" value="ECO:0007669"/>
    <property type="project" value="UniProtKB-KW"/>
</dbReference>
<evidence type="ECO:0000259" key="10">
    <source>
        <dbReference type="PROSITE" id="PS50928"/>
    </source>
</evidence>
<dbReference type="InterPro" id="IPR050366">
    <property type="entry name" value="BP-dependent_transpt_permease"/>
</dbReference>
<evidence type="ECO:0000256" key="6">
    <source>
        <dbReference type="ARBA" id="ARBA00022927"/>
    </source>
</evidence>
<evidence type="ECO:0000313" key="12">
    <source>
        <dbReference type="Proteomes" id="UP000242502"/>
    </source>
</evidence>
<keyword evidence="6" id="KW-0653">Protein transport</keyword>
<keyword evidence="3" id="KW-1003">Cell membrane</keyword>
<protein>
    <submittedName>
        <fullName evidence="11">Peptide ABC transporter permease</fullName>
    </submittedName>
</protein>
<dbReference type="GO" id="GO:0005886">
    <property type="term" value="C:plasma membrane"/>
    <property type="evidence" value="ECO:0007669"/>
    <property type="project" value="UniProtKB-SubCell"/>
</dbReference>
<keyword evidence="4 9" id="KW-0812">Transmembrane</keyword>
<evidence type="ECO:0000256" key="3">
    <source>
        <dbReference type="ARBA" id="ARBA00022475"/>
    </source>
</evidence>
<keyword evidence="5" id="KW-0571">Peptide transport</keyword>
<dbReference type="InterPro" id="IPR000515">
    <property type="entry name" value="MetI-like"/>
</dbReference>
<dbReference type="Pfam" id="PF00528">
    <property type="entry name" value="BPD_transp_1"/>
    <property type="match status" value="1"/>
</dbReference>
<proteinExistence type="inferred from homology"/>
<feature type="transmembrane region" description="Helical" evidence="9">
    <location>
        <begin position="45"/>
        <end position="66"/>
    </location>
</feature>
<evidence type="ECO:0000256" key="7">
    <source>
        <dbReference type="ARBA" id="ARBA00022989"/>
    </source>
</evidence>
<keyword evidence="2 9" id="KW-0813">Transport</keyword>
<dbReference type="Gene3D" id="1.10.3720.10">
    <property type="entry name" value="MetI-like"/>
    <property type="match status" value="1"/>
</dbReference>
<feature type="domain" description="ABC transmembrane type-1" evidence="10">
    <location>
        <begin position="242"/>
        <end position="452"/>
    </location>
</feature>